<evidence type="ECO:0000256" key="1">
    <source>
        <dbReference type="ARBA" id="ARBA00010742"/>
    </source>
</evidence>
<feature type="domain" description="Solute-binding protein family 3/N-terminal" evidence="2">
    <location>
        <begin position="40"/>
        <end position="252"/>
    </location>
</feature>
<dbReference type="SMART" id="SM00062">
    <property type="entry name" value="PBPb"/>
    <property type="match status" value="1"/>
</dbReference>
<gene>
    <name evidence="3" type="ORF">JP39_09720</name>
</gene>
<dbReference type="Proteomes" id="UP000061546">
    <property type="component" value="Chromosome"/>
</dbReference>
<dbReference type="PANTHER" id="PTHR30024">
    <property type="entry name" value="ALIPHATIC SULFONATES-BINDING PROTEIN-RELATED"/>
    <property type="match status" value="1"/>
</dbReference>
<dbReference type="RefSeq" id="WP_041498895.1">
    <property type="nucleotide sequence ID" value="NZ_BJDV01000005.1"/>
</dbReference>
<reference evidence="3 4" key="1">
    <citation type="submission" date="2015-08" db="EMBL/GenBank/DDBJ databases">
        <title>Genomic sequence of Lactobacillus heilongjiangensis DSM 28069, isolated from Chinese traditional pickle.</title>
        <authorList>
            <person name="Jiang X."/>
            <person name="Zheng B."/>
            <person name="Cheng H."/>
        </authorList>
    </citation>
    <scope>NUCLEOTIDE SEQUENCE [LARGE SCALE GENOMIC DNA]</scope>
    <source>
        <strain evidence="3 4">DSM 28069</strain>
    </source>
</reference>
<accession>A0A0K2LE90</accession>
<proteinExistence type="inferred from homology"/>
<evidence type="ECO:0000313" key="4">
    <source>
        <dbReference type="Proteomes" id="UP000061546"/>
    </source>
</evidence>
<evidence type="ECO:0000313" key="3">
    <source>
        <dbReference type="EMBL" id="ALB29607.1"/>
    </source>
</evidence>
<name>A0A0K2LE90_9LACO</name>
<keyword evidence="4" id="KW-1185">Reference proteome</keyword>
<organism evidence="3 4">
    <name type="scientific">Companilactobacillus heilongjiangensis</name>
    <dbReference type="NCBI Taxonomy" id="1074467"/>
    <lineage>
        <taxon>Bacteria</taxon>
        <taxon>Bacillati</taxon>
        <taxon>Bacillota</taxon>
        <taxon>Bacilli</taxon>
        <taxon>Lactobacillales</taxon>
        <taxon>Lactobacillaceae</taxon>
        <taxon>Companilactobacillus</taxon>
    </lineage>
</organism>
<dbReference type="STRING" id="1074467.JP39_09720"/>
<dbReference type="InterPro" id="IPR015168">
    <property type="entry name" value="SsuA/THI5"/>
</dbReference>
<protein>
    <recommendedName>
        <fullName evidence="2">Solute-binding protein family 3/N-terminal domain-containing protein</fullName>
    </recommendedName>
</protein>
<dbReference type="Pfam" id="PF09084">
    <property type="entry name" value="NMT1"/>
    <property type="match status" value="1"/>
</dbReference>
<dbReference type="AlphaFoldDB" id="A0A0K2LE90"/>
<dbReference type="InterPro" id="IPR001638">
    <property type="entry name" value="Solute-binding_3/MltF_N"/>
</dbReference>
<comment type="similarity">
    <text evidence="1">Belongs to the bacterial solute-binding protein SsuA/TauA family.</text>
</comment>
<dbReference type="EMBL" id="CP012559">
    <property type="protein sequence ID" value="ALB29607.1"/>
    <property type="molecule type" value="Genomic_DNA"/>
</dbReference>
<dbReference type="SUPFAM" id="SSF53850">
    <property type="entry name" value="Periplasmic binding protein-like II"/>
    <property type="match status" value="1"/>
</dbReference>
<dbReference type="Gene3D" id="3.40.190.10">
    <property type="entry name" value="Periplasmic binding protein-like II"/>
    <property type="match status" value="2"/>
</dbReference>
<dbReference type="OrthoDB" id="2275264at2"/>
<sequence>MSRKLRKIGIIIATVLLIFGTLPFMGLGTAKAADTSADEKITIGVLKNTASLPALMADAAGDFTHQNISVETKTFDSNEQLDAAIKDGTVNAAVTNLVSYAGLVSKKANADWKVAGALPGYSGLVANKKYKSIKRLKGKTIAIDKKDASKQYLLDVLKKNKMKYSSIKVKEVASMQDRVDALKAGSIDAAVLEDPLMSSAKANGGKILNRQKMTANNGSILIMNKAFAKKNTSSMQILVDTMNQEIKMLDKSGGYGMAGTALNKMNFDQKGAKVLTDLDVSFKKIHKVKKSDFNSAFKYAKNHKLYKGKISYKAHTIKIKNIK</sequence>
<dbReference type="KEGG" id="lhi:JP39_09720"/>
<evidence type="ECO:0000259" key="2">
    <source>
        <dbReference type="SMART" id="SM00062"/>
    </source>
</evidence>